<proteinExistence type="predicted"/>
<dbReference type="GO" id="GO:0005829">
    <property type="term" value="C:cytosol"/>
    <property type="evidence" value="ECO:0007669"/>
    <property type="project" value="TreeGrafter"/>
</dbReference>
<dbReference type="InterPro" id="IPR008948">
    <property type="entry name" value="L-Aspartase-like"/>
</dbReference>
<dbReference type="PANTHER" id="PTHR42696">
    <property type="entry name" value="ASPARTATE AMMONIA-LYASE"/>
    <property type="match status" value="1"/>
</dbReference>
<organism evidence="4 5">
    <name type="scientific">Candidatus Iainarchaeum sp</name>
    <dbReference type="NCBI Taxonomy" id="3101447"/>
    <lineage>
        <taxon>Archaea</taxon>
        <taxon>Candidatus Iainarchaeota</taxon>
        <taxon>Candidatus Iainarchaeia</taxon>
        <taxon>Candidatus Iainarchaeales</taxon>
        <taxon>Candidatus Iainarchaeaceae</taxon>
        <taxon>Candidatus Iainarchaeum</taxon>
    </lineage>
</organism>
<dbReference type="InterPro" id="IPR024083">
    <property type="entry name" value="Fumarase/histidase_N"/>
</dbReference>
<reference evidence="4" key="1">
    <citation type="submission" date="2019-03" db="EMBL/GenBank/DDBJ databases">
        <title>Lake Tanganyika Metagenome-Assembled Genomes (MAGs).</title>
        <authorList>
            <person name="Tran P."/>
        </authorList>
    </citation>
    <scope>NUCLEOTIDE SEQUENCE</scope>
    <source>
        <strain evidence="4">M_DeepCast_50m_m2_156</strain>
    </source>
</reference>
<dbReference type="InterPro" id="IPR000362">
    <property type="entry name" value="Fumarate_lyase_fam"/>
</dbReference>
<feature type="domain" description="Fumarate lyase N-terminal" evidence="2">
    <location>
        <begin position="17"/>
        <end position="345"/>
    </location>
</feature>
<evidence type="ECO:0000313" key="4">
    <source>
        <dbReference type="EMBL" id="MBM3281911.1"/>
    </source>
</evidence>
<dbReference type="EC" id="4.3.1.1" evidence="4"/>
<dbReference type="GO" id="GO:0008797">
    <property type="term" value="F:aspartate ammonia-lyase activity"/>
    <property type="evidence" value="ECO:0007669"/>
    <property type="project" value="UniProtKB-EC"/>
</dbReference>
<sequence length="493" mass="55747">MKKIRKHYRLEQDALGTKRVPNDAYTGIFYSRAKENFSLSTRRFPQEFFHQLAIIKRVSAEEHVKLKQLDEEVGKAIARATREVEKGTFDEWFDIDVYEAGAGTPLNMTMNEVISNRALELLHERKGKYARIHPNNHVNMGQSTNDVIPTALRITTLLFSRELENELEKTIHETLKLSKRYSTFAKTGRTHVQAAVPVTFGQELSVYAHSLRERLETIREAKNHLLTIPLGGTAVGTGITTTPHYARAVVQRLARETRLPLREAPNKMLLTSHMTDFQHYSNALSELASDVQLWMNDWVLLGSDPYAGLGEIHLLEVEPGSSIMPGKINPSILEALKMITLQVQGNHETIRLSCESTQLELNVMTPVMGSNLFESIQLLTRGITMFREKCLVHVRATPRMSELLQKSTSVATALNPYVGYDVVAFLVKKSLATNTLFSQLVINEGLLLPAEANVLLHPAYLTKPRKVDAALRAAIRSRTTYQKIREHVQKYSR</sequence>
<dbReference type="PRINTS" id="PR00145">
    <property type="entry name" value="ARGSUCLYASE"/>
</dbReference>
<dbReference type="Pfam" id="PF00206">
    <property type="entry name" value="Lyase_1"/>
    <property type="match status" value="1"/>
</dbReference>
<protein>
    <submittedName>
        <fullName evidence="4">Aspartate ammonia-lyase</fullName>
        <ecNumber evidence="4">4.3.1.1</ecNumber>
    </submittedName>
</protein>
<dbReference type="Gene3D" id="1.10.40.30">
    <property type="entry name" value="Fumarase/aspartase (C-terminal domain)"/>
    <property type="match status" value="1"/>
</dbReference>
<gene>
    <name evidence="4" type="primary">aspA</name>
    <name evidence="4" type="ORF">FJY86_01035</name>
</gene>
<dbReference type="SUPFAM" id="SSF48557">
    <property type="entry name" value="L-aspartase-like"/>
    <property type="match status" value="1"/>
</dbReference>
<dbReference type="PANTHER" id="PTHR42696:SF2">
    <property type="entry name" value="ASPARTATE AMMONIA-LYASE"/>
    <property type="match status" value="1"/>
</dbReference>
<accession>A0A8T4C675</accession>
<comment type="caution">
    <text evidence="4">The sequence shown here is derived from an EMBL/GenBank/DDBJ whole genome shotgun (WGS) entry which is preliminary data.</text>
</comment>
<dbReference type="GO" id="GO:0006531">
    <property type="term" value="P:aspartate metabolic process"/>
    <property type="evidence" value="ECO:0007669"/>
    <property type="project" value="TreeGrafter"/>
</dbReference>
<dbReference type="EMBL" id="VGJJ01000004">
    <property type="protein sequence ID" value="MBM3281911.1"/>
    <property type="molecule type" value="Genomic_DNA"/>
</dbReference>
<dbReference type="PROSITE" id="PS00163">
    <property type="entry name" value="FUMARATE_LYASES"/>
    <property type="match status" value="1"/>
</dbReference>
<feature type="domain" description="Fumarase C C-terminal" evidence="3">
    <location>
        <begin position="411"/>
        <end position="462"/>
    </location>
</feature>
<evidence type="ECO:0000256" key="1">
    <source>
        <dbReference type="ARBA" id="ARBA00023239"/>
    </source>
</evidence>
<evidence type="ECO:0000259" key="3">
    <source>
        <dbReference type="Pfam" id="PF10415"/>
    </source>
</evidence>
<dbReference type="Gene3D" id="1.20.200.10">
    <property type="entry name" value="Fumarase/aspartase (Central domain)"/>
    <property type="match status" value="1"/>
</dbReference>
<dbReference type="Gene3D" id="1.10.275.10">
    <property type="entry name" value="Fumarase/aspartase (N-terminal domain)"/>
    <property type="match status" value="1"/>
</dbReference>
<dbReference type="GO" id="GO:0006099">
    <property type="term" value="P:tricarboxylic acid cycle"/>
    <property type="evidence" value="ECO:0007669"/>
    <property type="project" value="InterPro"/>
</dbReference>
<evidence type="ECO:0000313" key="5">
    <source>
        <dbReference type="Proteomes" id="UP000774699"/>
    </source>
</evidence>
<dbReference type="Pfam" id="PF10415">
    <property type="entry name" value="FumaraseC_C"/>
    <property type="match status" value="1"/>
</dbReference>
<dbReference type="InterPro" id="IPR022761">
    <property type="entry name" value="Fumarate_lyase_N"/>
</dbReference>
<name>A0A8T4C675_9ARCH</name>
<dbReference type="Proteomes" id="UP000774699">
    <property type="component" value="Unassembled WGS sequence"/>
</dbReference>
<dbReference type="InterPro" id="IPR018951">
    <property type="entry name" value="Fumarase_C_C"/>
</dbReference>
<keyword evidence="1 4" id="KW-0456">Lyase</keyword>
<evidence type="ECO:0000259" key="2">
    <source>
        <dbReference type="Pfam" id="PF00206"/>
    </source>
</evidence>
<dbReference type="InterPro" id="IPR051546">
    <property type="entry name" value="Aspartate_Ammonia-Lyase"/>
</dbReference>
<dbReference type="AlphaFoldDB" id="A0A8T4C675"/>
<dbReference type="PRINTS" id="PR00149">
    <property type="entry name" value="FUMRATELYASE"/>
</dbReference>
<dbReference type="InterPro" id="IPR020557">
    <property type="entry name" value="Fumarate_lyase_CS"/>
</dbReference>